<feature type="region of interest" description="Disordered" evidence="4">
    <location>
        <begin position="687"/>
        <end position="706"/>
    </location>
</feature>
<dbReference type="GO" id="GO:0000785">
    <property type="term" value="C:chromatin"/>
    <property type="evidence" value="ECO:0007669"/>
    <property type="project" value="UniProtKB-ARBA"/>
</dbReference>
<dbReference type="PANTHER" id="PTHR32075">
    <property type="entry name" value="ISWI CHROMATIN-REMODELING COMPLEX SUBUNIT YPL216W-RELATED"/>
    <property type="match status" value="1"/>
</dbReference>
<proteinExistence type="predicted"/>
<keyword evidence="8" id="KW-1185">Reference proteome</keyword>
<evidence type="ECO:0000259" key="6">
    <source>
        <dbReference type="PROSITE" id="PS51136"/>
    </source>
</evidence>
<evidence type="ECO:0000313" key="7">
    <source>
        <dbReference type="EMBL" id="KAK5083642.1"/>
    </source>
</evidence>
<feature type="compositionally biased region" description="Basic and acidic residues" evidence="4">
    <location>
        <begin position="949"/>
        <end position="958"/>
    </location>
</feature>
<feature type="domain" description="DDT" evidence="5">
    <location>
        <begin position="413"/>
        <end position="476"/>
    </location>
</feature>
<feature type="domain" description="WAC" evidence="6">
    <location>
        <begin position="22"/>
        <end position="130"/>
    </location>
</feature>
<feature type="compositionally biased region" description="Basic and acidic residues" evidence="4">
    <location>
        <begin position="1083"/>
        <end position="1094"/>
    </location>
</feature>
<evidence type="ECO:0000256" key="2">
    <source>
        <dbReference type="ARBA" id="ARBA00023242"/>
    </source>
</evidence>
<dbReference type="GO" id="GO:0031509">
    <property type="term" value="P:subtelomeric heterochromatin formation"/>
    <property type="evidence" value="ECO:0007669"/>
    <property type="project" value="TreeGrafter"/>
</dbReference>
<dbReference type="Pfam" id="PF15613">
    <property type="entry name" value="WSD"/>
    <property type="match status" value="1"/>
</dbReference>
<evidence type="ECO:0000256" key="4">
    <source>
        <dbReference type="SAM" id="MobiDB-lite"/>
    </source>
</evidence>
<gene>
    <name evidence="7" type="ORF">LTR05_006145</name>
</gene>
<dbReference type="PANTHER" id="PTHR32075:SF6">
    <property type="entry name" value="ISWI CHROMATIN-REMODELING COMPLEX SUBUNIT YPL216W-RELATED"/>
    <property type="match status" value="1"/>
</dbReference>
<comment type="caution">
    <text evidence="7">The sequence shown here is derived from an EMBL/GenBank/DDBJ whole genome shotgun (WGS) entry which is preliminary data.</text>
</comment>
<sequence length="1403" mass="160739">MVLFKRKPVQFLPRPSIEDDDTDCWIIPETQELFLSYESYLQRMDWYKARKFICEISGHSGLSFFDALKSETAGARDVENAFPEPLKQPVLRKIQFSIVSRIDNLVDQVYDEFKHDYFPKEQIIVTKTGERQNGTIREKASFAELKDPETGEVTREAFTRYLVKMDEGDEEEMLVDDIEVLRDRKAFTKQMLRSFIKNSVTREAWTGAPWLVKDNIAQYYQIDTNVPQHLLHSHKIAEKKERKKAEQQDGMFGIWPPNKLPELKPAMKGGRKSSQLMTPEQYDQYQQAQWEEWNRQQQTMQQDPAYAQQWYAQQSPPVAYPNGFPHSHTHYPVGEGHHLPYQPPPHTMPKYMSKPSPAPPPPVIKYPIEDMDCPPQRDGMQRPPLKFATKSQLLNKDDNELDIADDVIPTLQEKNVGFLLETWNTLNVYCQVLQLDSFTFDDFAEAMQWSSSEVECELLVEVHCALLKMLVNGEKDAGGAIQISLPDLPEVEDSDEEEEEMDHTASRVTTPEPEPEPDVPARRTRSSLSKMALAEQEREDAKAESVHSEQTPHRAAEMFSEDYGWVDRLRKRDFQNGGWQLILVGLLHQLAGRPRLKEICERILTYMAPLDAEPTIDTVIFQYSTMDINLRIEALQVLSQLFLETKAVKRFLEEMSATMTTYRKKKIEHQRTRKEAIANLKRLNDERRILAPQEMSPEPPEELEELQEVDKSIDVDMDEIADSEEDSRVMTTRSLRRGIDRAAERKRKRDEEVERKRKEQEEKANKGSKEYQKVLKAIEKERDKIAVEEEQIEIVDGDLREADAYRTRCLGKDRFCNRYWWFERNAMPHGGLPDSSTADAQYANGRLWVQGPDDMERVGYIDVPDEARNNYFRCFQMTPADRKVLEEGPTNLHRALQWGFYDQVEDIDKLIEWLDSRGVRELKLKKELILQRDVMAKYMSNRIKYVYPERAKESEKDQSSNSNGTSTGEPESEDEKIVTAATRMTTRNKTHNAAIEDLEKVHRCLRWKNTTAIDTLGHRHFDPPPAPVSKAKKGGAKAKGVAEVVNGRGMRSSTGGGKAEESARSGKPATRQGTRFGRPGMATREDGQADNGKELRKTSLPVLIRDKLLPSDFFESSDYTFTQIIDADHFTIQRIAASIRKVITSTPLLTLSSSTSINTLSKDIQILLTRLKPLLLEITWRLIRHDFSEDVVMRPAFASILGKKGEEMAEHDRRDHTSGRQDLIKILDMVEALELSLRAGSKQPSEPLLNEALTKLRRLVSSIIGTFDDLGKHMAVESGDFLPYFETIVGSANSKRLAREYVLTLFVTPYLVLLGPSGDASEGAEQAVFKSAEDYIMTPSSELYKVYERLLEAAKPDQRAADLLKAQIQKEIERLQVGKWLGVNERTALRTAGNTQAVKLGKL</sequence>
<evidence type="ECO:0000259" key="5">
    <source>
        <dbReference type="PROSITE" id="PS50827"/>
    </source>
</evidence>
<feature type="compositionally biased region" description="Acidic residues" evidence="4">
    <location>
        <begin position="489"/>
        <end position="501"/>
    </location>
</feature>
<feature type="region of interest" description="Disordered" evidence="4">
    <location>
        <begin position="949"/>
        <end position="975"/>
    </location>
</feature>
<organism evidence="7 8">
    <name type="scientific">Lithohypha guttulata</name>
    <dbReference type="NCBI Taxonomy" id="1690604"/>
    <lineage>
        <taxon>Eukaryota</taxon>
        <taxon>Fungi</taxon>
        <taxon>Dikarya</taxon>
        <taxon>Ascomycota</taxon>
        <taxon>Pezizomycotina</taxon>
        <taxon>Eurotiomycetes</taxon>
        <taxon>Chaetothyriomycetidae</taxon>
        <taxon>Chaetothyriales</taxon>
        <taxon>Trichomeriaceae</taxon>
        <taxon>Lithohypha</taxon>
    </lineage>
</organism>
<dbReference type="InterPro" id="IPR028941">
    <property type="entry name" value="WHIM2_dom"/>
</dbReference>
<dbReference type="GO" id="GO:0000781">
    <property type="term" value="C:chromosome, telomeric region"/>
    <property type="evidence" value="ECO:0007669"/>
    <property type="project" value="GOC"/>
</dbReference>
<evidence type="ECO:0000256" key="3">
    <source>
        <dbReference type="PROSITE-ProRule" id="PRU00475"/>
    </source>
</evidence>
<dbReference type="Proteomes" id="UP001309876">
    <property type="component" value="Unassembled WGS sequence"/>
</dbReference>
<dbReference type="GO" id="GO:0005634">
    <property type="term" value="C:nucleus"/>
    <property type="evidence" value="ECO:0007669"/>
    <property type="project" value="UniProtKB-SubCell"/>
</dbReference>
<evidence type="ECO:0000256" key="1">
    <source>
        <dbReference type="ARBA" id="ARBA00004123"/>
    </source>
</evidence>
<feature type="compositionally biased region" description="Polar residues" evidence="4">
    <location>
        <begin position="959"/>
        <end position="969"/>
    </location>
</feature>
<reference evidence="7 8" key="1">
    <citation type="submission" date="2023-08" db="EMBL/GenBank/DDBJ databases">
        <title>Black Yeasts Isolated from many extreme environments.</title>
        <authorList>
            <person name="Coleine C."/>
            <person name="Stajich J.E."/>
            <person name="Selbmann L."/>
        </authorList>
    </citation>
    <scope>NUCLEOTIDE SEQUENCE [LARGE SCALE GENOMIC DNA]</scope>
    <source>
        <strain evidence="7 8">CCFEE 5910</strain>
    </source>
</reference>
<dbReference type="Pfam" id="PF02791">
    <property type="entry name" value="DDT"/>
    <property type="match status" value="1"/>
</dbReference>
<dbReference type="Pfam" id="PF10537">
    <property type="entry name" value="WAC_Acf1_DNA_bd"/>
    <property type="match status" value="1"/>
</dbReference>
<dbReference type="InterPro" id="IPR013136">
    <property type="entry name" value="WSTF_Acf1_Cbp146"/>
</dbReference>
<evidence type="ECO:0000313" key="8">
    <source>
        <dbReference type="Proteomes" id="UP001309876"/>
    </source>
</evidence>
<name>A0AAN7YFC0_9EURO</name>
<feature type="region of interest" description="Disordered" evidence="4">
    <location>
        <begin position="718"/>
        <end position="769"/>
    </location>
</feature>
<dbReference type="PROSITE" id="PS51136">
    <property type="entry name" value="WAC"/>
    <property type="match status" value="1"/>
</dbReference>
<dbReference type="PROSITE" id="PS50827">
    <property type="entry name" value="DDT"/>
    <property type="match status" value="1"/>
</dbReference>
<keyword evidence="2 3" id="KW-0539">Nucleus</keyword>
<feature type="compositionally biased region" description="Basic and acidic residues" evidence="4">
    <location>
        <begin position="535"/>
        <end position="554"/>
    </location>
</feature>
<feature type="region of interest" description="Disordered" evidence="4">
    <location>
        <begin position="1016"/>
        <end position="1094"/>
    </location>
</feature>
<protein>
    <submittedName>
        <fullName evidence="7">Uncharacterized protein</fullName>
    </submittedName>
</protein>
<feature type="region of interest" description="Disordered" evidence="4">
    <location>
        <begin position="482"/>
        <end position="554"/>
    </location>
</feature>
<accession>A0AAN7YFC0</accession>
<comment type="subcellular location">
    <subcellularLocation>
        <location evidence="1 3">Nucleus</location>
    </subcellularLocation>
</comment>
<feature type="compositionally biased region" description="Basic and acidic residues" evidence="4">
    <location>
        <begin position="737"/>
        <end position="769"/>
    </location>
</feature>
<dbReference type="EMBL" id="JAVRRJ010000006">
    <property type="protein sequence ID" value="KAK5083642.1"/>
    <property type="molecule type" value="Genomic_DNA"/>
</dbReference>
<feature type="compositionally biased region" description="Low complexity" evidence="4">
    <location>
        <begin position="1038"/>
        <end position="1047"/>
    </location>
</feature>
<dbReference type="InterPro" id="IPR018501">
    <property type="entry name" value="DDT_dom"/>
</dbReference>